<dbReference type="KEGG" id="sti:Sthe_1831"/>
<dbReference type="SUPFAM" id="SSF75304">
    <property type="entry name" value="Amidase signature (AS) enzymes"/>
    <property type="match status" value="1"/>
</dbReference>
<sequence length="466" mass="49001">MTSGDLCLSDLTASELAHAVRAGRVTPAAVVEHFLQRIEVIDPRLGAFEVVRRERALAEAKALSARDDLDRLPLAGIPVAIKDNTDVAGEPSRWGTPLIPAEPRPADDEVVRRLRAAGAIVLGKTRVPELSAWGTADGPFGACRNPWDLSRTAGGSSGGSAAAVAAGMAPLALGSDGLGSIRIPAAACGVVGVKPGTGVVPAGIGVSSWLGMAEHGPIATTVEDAALMLSVLADRPDLATVAPPDRRLRVAVSTRAPMAGVWVDREFAAATEEVGQILARAGHDVVPADPPYTLGVALDVVAFWCAAVSEEAERVDASRLSARTRRHASAGRLLRRLGRVRQEARDRWRARLAPFFNAFDLLLTPGLARLPIAADGWGERSWLANVYSNASYAPFPAAWNFAGYPAATIPAGLHSRALPLSVQLVAPPGGEALILSAARLIEEARPWPRHAPIAMAQQKMLATQPR</sequence>
<dbReference type="OrthoDB" id="9811471at2"/>
<reference evidence="4" key="1">
    <citation type="submission" date="2009-11" db="EMBL/GenBank/DDBJ databases">
        <title>The complete chromosome 1 of Sphaerobacter thermophilus DSM 20745.</title>
        <authorList>
            <person name="Lucas S."/>
            <person name="Copeland A."/>
            <person name="Lapidus A."/>
            <person name="Glavina del Rio T."/>
            <person name="Dalin E."/>
            <person name="Tice H."/>
            <person name="Bruce D."/>
            <person name="Goodwin L."/>
            <person name="Pitluck S."/>
            <person name="Kyrpides N."/>
            <person name="Mavromatis K."/>
            <person name="Ivanova N."/>
            <person name="Mikhailova N."/>
            <person name="LaButti K.M."/>
            <person name="Clum A."/>
            <person name="Sun H.I."/>
            <person name="Brettin T."/>
            <person name="Detter J.C."/>
            <person name="Han C."/>
            <person name="Larimer F."/>
            <person name="Land M."/>
            <person name="Hauser L."/>
            <person name="Markowitz V."/>
            <person name="Cheng J.F."/>
            <person name="Hugenholtz P."/>
            <person name="Woyke T."/>
            <person name="Wu D."/>
            <person name="Steenblock K."/>
            <person name="Schneider S."/>
            <person name="Pukall R."/>
            <person name="Goeker M."/>
            <person name="Klenk H.P."/>
            <person name="Eisen J.A."/>
        </authorList>
    </citation>
    <scope>NUCLEOTIDE SEQUENCE [LARGE SCALE GENOMIC DNA]</scope>
    <source>
        <strain evidence="4">ATCC 49802 / DSM 20745 / S 6022</strain>
    </source>
</reference>
<gene>
    <name evidence="3" type="ordered locus">Sthe_1831</name>
</gene>
<dbReference type="InterPro" id="IPR036928">
    <property type="entry name" value="AS_sf"/>
</dbReference>
<dbReference type="EMBL" id="CP001823">
    <property type="protein sequence ID" value="ACZ39264.1"/>
    <property type="molecule type" value="Genomic_DNA"/>
</dbReference>
<dbReference type="GO" id="GO:0003824">
    <property type="term" value="F:catalytic activity"/>
    <property type="evidence" value="ECO:0007669"/>
    <property type="project" value="InterPro"/>
</dbReference>
<dbReference type="HOGENOM" id="CLU_009600_0_4_0"/>
<reference evidence="3 4" key="2">
    <citation type="journal article" date="2010" name="Stand. Genomic Sci.">
        <title>Complete genome sequence of Desulfohalobium retbaense type strain (HR(100)).</title>
        <authorList>
            <person name="Spring S."/>
            <person name="Nolan M."/>
            <person name="Lapidus A."/>
            <person name="Glavina Del Rio T."/>
            <person name="Copeland A."/>
            <person name="Tice H."/>
            <person name="Cheng J.F."/>
            <person name="Lucas S."/>
            <person name="Land M."/>
            <person name="Chen F."/>
            <person name="Bruce D."/>
            <person name="Goodwin L."/>
            <person name="Pitluck S."/>
            <person name="Ivanova N."/>
            <person name="Mavromatis K."/>
            <person name="Mikhailova N."/>
            <person name="Pati A."/>
            <person name="Chen A."/>
            <person name="Palaniappan K."/>
            <person name="Hauser L."/>
            <person name="Chang Y.J."/>
            <person name="Jeffries C.D."/>
            <person name="Munk C."/>
            <person name="Kiss H."/>
            <person name="Chain P."/>
            <person name="Han C."/>
            <person name="Brettin T."/>
            <person name="Detter J.C."/>
            <person name="Schuler E."/>
            <person name="Goker M."/>
            <person name="Rohde M."/>
            <person name="Bristow J."/>
            <person name="Eisen J.A."/>
            <person name="Markowitz V."/>
            <person name="Hugenholtz P."/>
            <person name="Kyrpides N.C."/>
            <person name="Klenk H.P."/>
        </authorList>
    </citation>
    <scope>NUCLEOTIDE SEQUENCE [LARGE SCALE GENOMIC DNA]</scope>
    <source>
        <strain evidence="4">ATCC 49802 / DSM 20745 / S 6022</strain>
    </source>
</reference>
<accession>D1C4U7</accession>
<keyword evidence="4" id="KW-1185">Reference proteome</keyword>
<evidence type="ECO:0000313" key="3">
    <source>
        <dbReference type="EMBL" id="ACZ39264.1"/>
    </source>
</evidence>
<dbReference type="InParanoid" id="D1C4U7"/>
<evidence type="ECO:0000259" key="2">
    <source>
        <dbReference type="Pfam" id="PF01425"/>
    </source>
</evidence>
<evidence type="ECO:0000313" key="4">
    <source>
        <dbReference type="Proteomes" id="UP000002027"/>
    </source>
</evidence>
<dbReference type="Pfam" id="PF01425">
    <property type="entry name" value="Amidase"/>
    <property type="match status" value="1"/>
</dbReference>
<comment type="similarity">
    <text evidence="1">Belongs to the amidase family.</text>
</comment>
<dbReference type="PANTHER" id="PTHR11895">
    <property type="entry name" value="TRANSAMIDASE"/>
    <property type="match status" value="1"/>
</dbReference>
<dbReference type="RefSeq" id="WP_012872310.1">
    <property type="nucleotide sequence ID" value="NC_013523.1"/>
</dbReference>
<dbReference type="AlphaFoldDB" id="D1C4U7"/>
<feature type="domain" description="Amidase" evidence="2">
    <location>
        <begin position="30"/>
        <end position="435"/>
    </location>
</feature>
<evidence type="ECO:0000256" key="1">
    <source>
        <dbReference type="ARBA" id="ARBA00009199"/>
    </source>
</evidence>
<proteinExistence type="inferred from homology"/>
<dbReference type="PANTHER" id="PTHR11895:SF7">
    <property type="entry name" value="GLUTAMYL-TRNA(GLN) AMIDOTRANSFERASE SUBUNIT A, MITOCHONDRIAL"/>
    <property type="match status" value="1"/>
</dbReference>
<dbReference type="Proteomes" id="UP000002027">
    <property type="component" value="Chromosome 1"/>
</dbReference>
<dbReference type="STRING" id="479434.Sthe_1831"/>
<organism evidence="3 4">
    <name type="scientific">Sphaerobacter thermophilus (strain ATCC 49802 / DSM 20745 / KCCM 41009 / NCIMB 13125 / S 6022)</name>
    <dbReference type="NCBI Taxonomy" id="479434"/>
    <lineage>
        <taxon>Bacteria</taxon>
        <taxon>Pseudomonadati</taxon>
        <taxon>Thermomicrobiota</taxon>
        <taxon>Thermomicrobia</taxon>
        <taxon>Sphaerobacterales</taxon>
        <taxon>Sphaerobacterineae</taxon>
        <taxon>Sphaerobacteraceae</taxon>
        <taxon>Sphaerobacter</taxon>
    </lineage>
</organism>
<dbReference type="InterPro" id="IPR023631">
    <property type="entry name" value="Amidase_dom"/>
</dbReference>
<name>D1C4U7_SPHTD</name>
<dbReference type="Gene3D" id="3.90.1300.10">
    <property type="entry name" value="Amidase signature (AS) domain"/>
    <property type="match status" value="1"/>
</dbReference>
<dbReference type="eggNOG" id="COG0154">
    <property type="taxonomic scope" value="Bacteria"/>
</dbReference>
<protein>
    <submittedName>
        <fullName evidence="3">Amidase</fullName>
    </submittedName>
</protein>
<dbReference type="InterPro" id="IPR000120">
    <property type="entry name" value="Amidase"/>
</dbReference>